<dbReference type="EMBL" id="JADNYJ010000004">
    <property type="protein sequence ID" value="KAF8911578.1"/>
    <property type="molecule type" value="Genomic_DNA"/>
</dbReference>
<dbReference type="AlphaFoldDB" id="A0A9P5TTN7"/>
<proteinExistence type="predicted"/>
<name>A0A9P5TTN7_GYMJU</name>
<gene>
    <name evidence="1" type="ORF">CPB84DRAFT_932241</name>
</gene>
<comment type="caution">
    <text evidence="1">The sequence shown here is derived from an EMBL/GenBank/DDBJ whole genome shotgun (WGS) entry which is preliminary data.</text>
</comment>
<dbReference type="Proteomes" id="UP000724874">
    <property type="component" value="Unassembled WGS sequence"/>
</dbReference>
<keyword evidence="2" id="KW-1185">Reference proteome</keyword>
<evidence type="ECO:0000313" key="1">
    <source>
        <dbReference type="EMBL" id="KAF8911578.1"/>
    </source>
</evidence>
<evidence type="ECO:0000313" key="2">
    <source>
        <dbReference type="Proteomes" id="UP000724874"/>
    </source>
</evidence>
<reference evidence="1" key="1">
    <citation type="submission" date="2020-11" db="EMBL/GenBank/DDBJ databases">
        <authorList>
            <consortium name="DOE Joint Genome Institute"/>
            <person name="Ahrendt S."/>
            <person name="Riley R."/>
            <person name="Andreopoulos W."/>
            <person name="LaButti K."/>
            <person name="Pangilinan J."/>
            <person name="Ruiz-duenas F.J."/>
            <person name="Barrasa J.M."/>
            <person name="Sanchez-Garcia M."/>
            <person name="Camarero S."/>
            <person name="Miyauchi S."/>
            <person name="Serrano A."/>
            <person name="Linde D."/>
            <person name="Babiker R."/>
            <person name="Drula E."/>
            <person name="Ayuso-Fernandez I."/>
            <person name="Pacheco R."/>
            <person name="Padilla G."/>
            <person name="Ferreira P."/>
            <person name="Barriuso J."/>
            <person name="Kellner H."/>
            <person name="Castanera R."/>
            <person name="Alfaro M."/>
            <person name="Ramirez L."/>
            <person name="Pisabarro A.G."/>
            <person name="Kuo A."/>
            <person name="Tritt A."/>
            <person name="Lipzen A."/>
            <person name="He G."/>
            <person name="Yan M."/>
            <person name="Ng V."/>
            <person name="Cullen D."/>
            <person name="Martin F."/>
            <person name="Rosso M.-N."/>
            <person name="Henrissat B."/>
            <person name="Hibbett D."/>
            <person name="Martinez A.T."/>
            <person name="Grigoriev I.V."/>
        </authorList>
    </citation>
    <scope>NUCLEOTIDE SEQUENCE</scope>
    <source>
        <strain evidence="1">AH 44721</strain>
    </source>
</reference>
<accession>A0A9P5TTN7</accession>
<protein>
    <submittedName>
        <fullName evidence="1">Uncharacterized protein</fullName>
    </submittedName>
</protein>
<sequence length="139" mass="15776">MAGSTYFFFPAEKYPMAFSSLYLALVVLLTSNPSTWPFVFLDVSCIWVGRWAMLSKHCSLNAYLLISFNEEQPSYPRRWAKQKYIKQLTIDGEEGCSPCSCRILVECVFNCVLYIKERHSSTAGCVPVLIGALPTRSLR</sequence>
<organism evidence="1 2">
    <name type="scientific">Gymnopilus junonius</name>
    <name type="common">Spectacular rustgill mushroom</name>
    <name type="synonym">Gymnopilus spectabilis subsp. junonius</name>
    <dbReference type="NCBI Taxonomy" id="109634"/>
    <lineage>
        <taxon>Eukaryota</taxon>
        <taxon>Fungi</taxon>
        <taxon>Dikarya</taxon>
        <taxon>Basidiomycota</taxon>
        <taxon>Agaricomycotina</taxon>
        <taxon>Agaricomycetes</taxon>
        <taxon>Agaricomycetidae</taxon>
        <taxon>Agaricales</taxon>
        <taxon>Agaricineae</taxon>
        <taxon>Hymenogastraceae</taxon>
        <taxon>Gymnopilus</taxon>
    </lineage>
</organism>